<proteinExistence type="predicted"/>
<evidence type="ECO:0000256" key="1">
    <source>
        <dbReference type="SAM" id="MobiDB-lite"/>
    </source>
</evidence>
<gene>
    <name evidence="2" type="ORF">NP233_g5</name>
</gene>
<organism evidence="2 3">
    <name type="scientific">Leucocoprinus birnbaumii</name>
    <dbReference type="NCBI Taxonomy" id="56174"/>
    <lineage>
        <taxon>Eukaryota</taxon>
        <taxon>Fungi</taxon>
        <taxon>Dikarya</taxon>
        <taxon>Basidiomycota</taxon>
        <taxon>Agaricomycotina</taxon>
        <taxon>Agaricomycetes</taxon>
        <taxon>Agaricomycetidae</taxon>
        <taxon>Agaricales</taxon>
        <taxon>Agaricineae</taxon>
        <taxon>Agaricaceae</taxon>
        <taxon>Leucocoprinus</taxon>
    </lineage>
</organism>
<dbReference type="Proteomes" id="UP001213000">
    <property type="component" value="Unassembled WGS sequence"/>
</dbReference>
<accession>A0AAD5YX13</accession>
<keyword evidence="3" id="KW-1185">Reference proteome</keyword>
<dbReference type="EMBL" id="JANIEX010000001">
    <property type="protein sequence ID" value="KAJ3576992.1"/>
    <property type="molecule type" value="Genomic_DNA"/>
</dbReference>
<sequence>MPTTTPKSPELTSSKEPNLRPGRYGVFTREGELLMIKRASHLTLLESGNPAYREAQRQLQIAIGNHQAAMSCNSLILNVLSQVLTRAPNAHEVPSQHPCSELLQTTTHLPAPELPSTPACPTSFKFEIQSPSIVHVKTKTSQHNIKAELDESPTNRALLARQAQSDGNFPFGHNAHKNASTQLAKRRLDEVDTDIDERLVKRLKLDIAESDVDARLVKRAGSSAAPCTPFPSRFLPRKHSIH</sequence>
<reference evidence="2" key="1">
    <citation type="submission" date="2022-07" db="EMBL/GenBank/DDBJ databases">
        <title>Genome Sequence of Leucocoprinus birnbaumii.</title>
        <authorList>
            <person name="Buettner E."/>
        </authorList>
    </citation>
    <scope>NUCLEOTIDE SEQUENCE</scope>
    <source>
        <strain evidence="2">VT141</strain>
    </source>
</reference>
<evidence type="ECO:0000313" key="2">
    <source>
        <dbReference type="EMBL" id="KAJ3576992.1"/>
    </source>
</evidence>
<feature type="compositionally biased region" description="Polar residues" evidence="1">
    <location>
        <begin position="1"/>
        <end position="16"/>
    </location>
</feature>
<protein>
    <submittedName>
        <fullName evidence="2">Uncharacterized protein</fullName>
    </submittedName>
</protein>
<feature type="region of interest" description="Disordered" evidence="1">
    <location>
        <begin position="1"/>
        <end position="23"/>
    </location>
</feature>
<dbReference type="AlphaFoldDB" id="A0AAD5YX13"/>
<evidence type="ECO:0000313" key="3">
    <source>
        <dbReference type="Proteomes" id="UP001213000"/>
    </source>
</evidence>
<comment type="caution">
    <text evidence="2">The sequence shown here is derived from an EMBL/GenBank/DDBJ whole genome shotgun (WGS) entry which is preliminary data.</text>
</comment>
<name>A0AAD5YX13_9AGAR</name>